<organism evidence="2 3">
    <name type="scientific">Streptomyces tropicalis</name>
    <dbReference type="NCBI Taxonomy" id="3034234"/>
    <lineage>
        <taxon>Bacteria</taxon>
        <taxon>Bacillati</taxon>
        <taxon>Actinomycetota</taxon>
        <taxon>Actinomycetes</taxon>
        <taxon>Kitasatosporales</taxon>
        <taxon>Streptomycetaceae</taxon>
        <taxon>Streptomyces</taxon>
    </lineage>
</organism>
<proteinExistence type="predicted"/>
<protein>
    <submittedName>
        <fullName evidence="2">Uncharacterized protein</fullName>
    </submittedName>
</protein>
<sequence length="272" mass="28757">MFTTHDALHQELTTTGTLNGLYTALMVSAPPLAIRSHADQDTGLMFFEQSPRHRNSPISGSVTFNADSGAVIIAADGYSGHCWLTALERLTTPTATWSWHPAIEHKPGTLEGILRLGPSITAESRLGGSPHGYSASAGLALIPADREHCEPAWALAVAALGVLVTEDPAYRSPVLPAPDLGTLTGPATDYPAAVATVVEALALLDENEDFDTARDHDPIWPTVAEGAAVGALRHLRDALINAIPLQQSEQADPAPDSTDRDERGDCLHGTRA</sequence>
<accession>A0ABT6AF31</accession>
<evidence type="ECO:0000313" key="2">
    <source>
        <dbReference type="EMBL" id="MDF3303256.1"/>
    </source>
</evidence>
<comment type="caution">
    <text evidence="2">The sequence shown here is derived from an EMBL/GenBank/DDBJ whole genome shotgun (WGS) entry which is preliminary data.</text>
</comment>
<dbReference type="EMBL" id="JARJBB010000055">
    <property type="protein sequence ID" value="MDF3303256.1"/>
    <property type="molecule type" value="Genomic_DNA"/>
</dbReference>
<reference evidence="2 3" key="1">
    <citation type="submission" date="2023-03" db="EMBL/GenBank/DDBJ databases">
        <title>Draft genome sequence of Streptomyces sp. K1PA1 isolated from peat swamp forest in Thailand.</title>
        <authorList>
            <person name="Klaysubun C."/>
            <person name="Duangmal K."/>
        </authorList>
    </citation>
    <scope>NUCLEOTIDE SEQUENCE [LARGE SCALE GENOMIC DNA]</scope>
    <source>
        <strain evidence="2 3">K1PA1</strain>
    </source>
</reference>
<gene>
    <name evidence="2" type="ORF">P3H78_32560</name>
</gene>
<name>A0ABT6AF31_9ACTN</name>
<evidence type="ECO:0000256" key="1">
    <source>
        <dbReference type="SAM" id="MobiDB-lite"/>
    </source>
</evidence>
<dbReference type="RefSeq" id="WP_276112790.1">
    <property type="nucleotide sequence ID" value="NZ_JARJBB010000055.1"/>
</dbReference>
<keyword evidence="3" id="KW-1185">Reference proteome</keyword>
<feature type="region of interest" description="Disordered" evidence="1">
    <location>
        <begin position="244"/>
        <end position="272"/>
    </location>
</feature>
<evidence type="ECO:0000313" key="3">
    <source>
        <dbReference type="Proteomes" id="UP001221150"/>
    </source>
</evidence>
<dbReference type="Proteomes" id="UP001221150">
    <property type="component" value="Unassembled WGS sequence"/>
</dbReference>
<feature type="compositionally biased region" description="Basic and acidic residues" evidence="1">
    <location>
        <begin position="257"/>
        <end position="272"/>
    </location>
</feature>